<organism evidence="2 3">
    <name type="scientific">Hymenobacter chitinivorans DSM 11115</name>
    <dbReference type="NCBI Taxonomy" id="1121954"/>
    <lineage>
        <taxon>Bacteria</taxon>
        <taxon>Pseudomonadati</taxon>
        <taxon>Bacteroidota</taxon>
        <taxon>Cytophagia</taxon>
        <taxon>Cytophagales</taxon>
        <taxon>Hymenobacteraceae</taxon>
        <taxon>Hymenobacter</taxon>
    </lineage>
</organism>
<keyword evidence="1" id="KW-0732">Signal</keyword>
<comment type="caution">
    <text evidence="2">The sequence shown here is derived from an EMBL/GenBank/DDBJ whole genome shotgun (WGS) entry which is preliminary data.</text>
</comment>
<dbReference type="InterPro" id="IPR031815">
    <property type="entry name" value="DUF5074"/>
</dbReference>
<keyword evidence="3" id="KW-1185">Reference proteome</keyword>
<evidence type="ECO:0000256" key="1">
    <source>
        <dbReference type="SAM" id="SignalP"/>
    </source>
</evidence>
<dbReference type="InterPro" id="IPR051200">
    <property type="entry name" value="Host-pathogen_enzymatic-act"/>
</dbReference>
<name>A0A2M9B9K5_9BACT</name>
<dbReference type="NCBIfam" id="TIGR02276">
    <property type="entry name" value="beta_rpt_yvtn"/>
    <property type="match status" value="1"/>
</dbReference>
<dbReference type="InterPro" id="IPR011964">
    <property type="entry name" value="YVTN_b-propeller_repeat"/>
</dbReference>
<dbReference type="OrthoDB" id="9773938at2"/>
<dbReference type="EMBL" id="PGFA01000002">
    <property type="protein sequence ID" value="PJJ54624.1"/>
    <property type="molecule type" value="Genomic_DNA"/>
</dbReference>
<dbReference type="PANTHER" id="PTHR47197">
    <property type="entry name" value="PROTEIN NIRF"/>
    <property type="match status" value="1"/>
</dbReference>
<dbReference type="AlphaFoldDB" id="A0A2M9B9K5"/>
<protein>
    <submittedName>
        <fullName evidence="2">YVTN family beta-propeller protein</fullName>
    </submittedName>
</protein>
<dbReference type="PANTHER" id="PTHR47197:SF3">
    <property type="entry name" value="DIHYDRO-HEME D1 DEHYDROGENASE"/>
    <property type="match status" value="1"/>
</dbReference>
<dbReference type="Gene3D" id="2.130.10.10">
    <property type="entry name" value="YVTN repeat-like/Quinoprotein amine dehydrogenase"/>
    <property type="match status" value="1"/>
</dbReference>
<reference evidence="2 3" key="1">
    <citation type="submission" date="2017-11" db="EMBL/GenBank/DDBJ databases">
        <title>Genomic Encyclopedia of Archaeal and Bacterial Type Strains, Phase II (KMG-II): From Individual Species to Whole Genera.</title>
        <authorList>
            <person name="Goeker M."/>
        </authorList>
    </citation>
    <scope>NUCLEOTIDE SEQUENCE [LARGE SCALE GENOMIC DNA]</scope>
    <source>
        <strain evidence="2 3">DSM 11115</strain>
    </source>
</reference>
<feature type="chain" id="PRO_5014831886" evidence="1">
    <location>
        <begin position="24"/>
        <end position="366"/>
    </location>
</feature>
<gene>
    <name evidence="2" type="ORF">CLV45_2966</name>
</gene>
<dbReference type="InterPro" id="IPR015943">
    <property type="entry name" value="WD40/YVTN_repeat-like_dom_sf"/>
</dbReference>
<dbReference type="SUPFAM" id="SSF63825">
    <property type="entry name" value="YWTD domain"/>
    <property type="match status" value="1"/>
</dbReference>
<sequence>MLSAKTISTLFSRIALTGGLALALVSCSDKSEEDGPLYNISKDSNNVFVLNEGKFQTPNGAVSYFNKSSKKVVDKSIFQTVNQRELGDVVQSMLVVGNQGYIVANNSKKVEVVNLTTFKTVATVSTLEQPRYAVAAGTNKAYITEWVKYGSPGRVSVLDLNTNTVLKTIPVGKQPEQIVAVNGKVYVANSGDNTLSVINPATDVVESTITVPDGPSSLVVDKNSTIWVLGAGFTVYDSNPPYAVLSSTPGSLTKVNPTTNTVQSSLAFASNNPSGLRIDGTGTQLYYRYKGAIYRMSTTDAALPATPLIRRSFSGLDVDPKDNTIYAAVTPSYTTAGKFIRYQGTGTATAIDSFEVNIAPNGFIFY</sequence>
<dbReference type="PROSITE" id="PS51257">
    <property type="entry name" value="PROKAR_LIPOPROTEIN"/>
    <property type="match status" value="1"/>
</dbReference>
<accession>A0A2M9B9K5</accession>
<evidence type="ECO:0000313" key="3">
    <source>
        <dbReference type="Proteomes" id="UP000228535"/>
    </source>
</evidence>
<dbReference type="RefSeq" id="WP_100337247.1">
    <property type="nucleotide sequence ID" value="NZ_PGFA01000002.1"/>
</dbReference>
<feature type="signal peptide" evidence="1">
    <location>
        <begin position="1"/>
        <end position="23"/>
    </location>
</feature>
<dbReference type="Pfam" id="PF16819">
    <property type="entry name" value="DUF5074"/>
    <property type="match status" value="1"/>
</dbReference>
<proteinExistence type="predicted"/>
<dbReference type="Proteomes" id="UP000228535">
    <property type="component" value="Unassembled WGS sequence"/>
</dbReference>
<evidence type="ECO:0000313" key="2">
    <source>
        <dbReference type="EMBL" id="PJJ54624.1"/>
    </source>
</evidence>